<sequence>MTSVERVLEYSCVEPEAQLESSPGKKPPATWPEHGAITFDGVSLSYTKGEPPVLKELHCHIKAREKIGVVGRTGAGKSSIIAALFRMTEPDGAILIDGVDIRFIGLHDLRSKISIIPQDPVLFTGPVRRNLDPFSEHSDTELWKALEESKPGALEIDDTFAVKGSYSVVDVLKGGLPGVDMLDRSDRSTARSGVFLGVRTEDRTMNFTPDDDFRRIMFNTSDTFTDDEILTDLQERNPSMPGVGGCRMGRTNHVPNPCDDVPKQAHNEEPHPQQPSILRNSRSPSKERSVLSHGQPQQQEQTSRSRSRTRRRFRSRSRTRHRSQPHSTSRLNSSLSPLPCSPNSSEESSQASSRLGPKKVAWAQGPGSRSKRR</sequence>
<feature type="compositionally biased region" description="Basic residues" evidence="5">
    <location>
        <begin position="305"/>
        <end position="324"/>
    </location>
</feature>
<feature type="compositionally biased region" description="Basic and acidic residues" evidence="5">
    <location>
        <begin position="260"/>
        <end position="271"/>
    </location>
</feature>
<dbReference type="Gene3D" id="3.40.50.300">
    <property type="entry name" value="P-loop containing nucleotide triphosphate hydrolases"/>
    <property type="match status" value="1"/>
</dbReference>
<gene>
    <name evidence="7" type="ORF">HPB52_022258</name>
</gene>
<dbReference type="EMBL" id="JABSTV010001249">
    <property type="protein sequence ID" value="KAH7963609.1"/>
    <property type="molecule type" value="Genomic_DNA"/>
</dbReference>
<evidence type="ECO:0000256" key="4">
    <source>
        <dbReference type="ARBA" id="ARBA00022840"/>
    </source>
</evidence>
<feature type="compositionally biased region" description="Low complexity" evidence="5">
    <location>
        <begin position="325"/>
        <end position="355"/>
    </location>
</feature>
<accession>A0A9D4Q3E1</accession>
<feature type="compositionally biased region" description="Low complexity" evidence="5">
    <location>
        <begin position="295"/>
        <end position="304"/>
    </location>
</feature>
<dbReference type="AlphaFoldDB" id="A0A9D4Q3E1"/>
<proteinExistence type="inferred from homology"/>
<dbReference type="PANTHER" id="PTHR24223">
    <property type="entry name" value="ATP-BINDING CASSETTE SUB-FAMILY C"/>
    <property type="match status" value="1"/>
</dbReference>
<evidence type="ECO:0000259" key="6">
    <source>
        <dbReference type="Pfam" id="PF00005"/>
    </source>
</evidence>
<reference evidence="7" key="2">
    <citation type="submission" date="2021-09" db="EMBL/GenBank/DDBJ databases">
        <authorList>
            <person name="Jia N."/>
            <person name="Wang J."/>
            <person name="Shi W."/>
            <person name="Du L."/>
            <person name="Sun Y."/>
            <person name="Zhan W."/>
            <person name="Jiang J."/>
            <person name="Wang Q."/>
            <person name="Zhang B."/>
            <person name="Ji P."/>
            <person name="Sakyi L.B."/>
            <person name="Cui X."/>
            <person name="Yuan T."/>
            <person name="Jiang B."/>
            <person name="Yang W."/>
            <person name="Lam T.T.-Y."/>
            <person name="Chang Q."/>
            <person name="Ding S."/>
            <person name="Wang X."/>
            <person name="Zhu J."/>
            <person name="Ruan X."/>
            <person name="Zhao L."/>
            <person name="Wei J."/>
            <person name="Que T."/>
            <person name="Du C."/>
            <person name="Cheng J."/>
            <person name="Dai P."/>
            <person name="Han X."/>
            <person name="Huang E."/>
            <person name="Gao Y."/>
            <person name="Liu J."/>
            <person name="Shao H."/>
            <person name="Ye R."/>
            <person name="Li L."/>
            <person name="Wei W."/>
            <person name="Wang X."/>
            <person name="Wang C."/>
            <person name="Huo Q."/>
            <person name="Li W."/>
            <person name="Guo W."/>
            <person name="Chen H."/>
            <person name="Chen S."/>
            <person name="Zhou L."/>
            <person name="Zhou L."/>
            <person name="Ni X."/>
            <person name="Tian J."/>
            <person name="Zhou Y."/>
            <person name="Sheng Y."/>
            <person name="Liu T."/>
            <person name="Pan Y."/>
            <person name="Xia L."/>
            <person name="Li J."/>
            <person name="Zhao F."/>
            <person name="Cao W."/>
        </authorList>
    </citation>
    <scope>NUCLEOTIDE SEQUENCE</scope>
    <source>
        <strain evidence="7">Rsan-2018</strain>
        <tissue evidence="7">Larvae</tissue>
    </source>
</reference>
<dbReference type="Pfam" id="PF00005">
    <property type="entry name" value="ABC_tran"/>
    <property type="match status" value="1"/>
</dbReference>
<dbReference type="InterPro" id="IPR050173">
    <property type="entry name" value="ABC_transporter_C-like"/>
</dbReference>
<dbReference type="GO" id="GO:0016887">
    <property type="term" value="F:ATP hydrolysis activity"/>
    <property type="evidence" value="ECO:0007669"/>
    <property type="project" value="InterPro"/>
</dbReference>
<dbReference type="GO" id="GO:0042626">
    <property type="term" value="F:ATPase-coupled transmembrane transporter activity"/>
    <property type="evidence" value="ECO:0007669"/>
    <property type="project" value="TreeGrafter"/>
</dbReference>
<keyword evidence="4" id="KW-0067">ATP-binding</keyword>
<keyword evidence="3" id="KW-0547">Nucleotide-binding</keyword>
<evidence type="ECO:0000313" key="8">
    <source>
        <dbReference type="Proteomes" id="UP000821837"/>
    </source>
</evidence>
<dbReference type="GO" id="GO:0016020">
    <property type="term" value="C:membrane"/>
    <property type="evidence" value="ECO:0007669"/>
    <property type="project" value="UniProtKB-SubCell"/>
</dbReference>
<feature type="compositionally biased region" description="Polar residues" evidence="5">
    <location>
        <begin position="274"/>
        <end position="283"/>
    </location>
</feature>
<comment type="caution">
    <text evidence="7">The sequence shown here is derived from an EMBL/GenBank/DDBJ whole genome shotgun (WGS) entry which is preliminary data.</text>
</comment>
<dbReference type="InterPro" id="IPR003439">
    <property type="entry name" value="ABC_transporter-like_ATP-bd"/>
</dbReference>
<evidence type="ECO:0000256" key="5">
    <source>
        <dbReference type="SAM" id="MobiDB-lite"/>
    </source>
</evidence>
<comment type="subcellular location">
    <subcellularLocation>
        <location evidence="1">Membrane</location>
        <topology evidence="1">Multi-pass membrane protein</topology>
    </subcellularLocation>
</comment>
<evidence type="ECO:0000256" key="3">
    <source>
        <dbReference type="ARBA" id="ARBA00022741"/>
    </source>
</evidence>
<dbReference type="FunFam" id="3.40.50.300:FF:003838">
    <property type="entry name" value="ATP-dependent bile acid permease, putative"/>
    <property type="match status" value="1"/>
</dbReference>
<organism evidence="7 8">
    <name type="scientific">Rhipicephalus sanguineus</name>
    <name type="common">Brown dog tick</name>
    <name type="synonym">Ixodes sanguineus</name>
    <dbReference type="NCBI Taxonomy" id="34632"/>
    <lineage>
        <taxon>Eukaryota</taxon>
        <taxon>Metazoa</taxon>
        <taxon>Ecdysozoa</taxon>
        <taxon>Arthropoda</taxon>
        <taxon>Chelicerata</taxon>
        <taxon>Arachnida</taxon>
        <taxon>Acari</taxon>
        <taxon>Parasitiformes</taxon>
        <taxon>Ixodida</taxon>
        <taxon>Ixodoidea</taxon>
        <taxon>Ixodidae</taxon>
        <taxon>Rhipicephalinae</taxon>
        <taxon>Rhipicephalus</taxon>
        <taxon>Rhipicephalus</taxon>
    </lineage>
</organism>
<reference evidence="7" key="1">
    <citation type="journal article" date="2020" name="Cell">
        <title>Large-Scale Comparative Analyses of Tick Genomes Elucidate Their Genetic Diversity and Vector Capacities.</title>
        <authorList>
            <consortium name="Tick Genome and Microbiome Consortium (TIGMIC)"/>
            <person name="Jia N."/>
            <person name="Wang J."/>
            <person name="Shi W."/>
            <person name="Du L."/>
            <person name="Sun Y."/>
            <person name="Zhan W."/>
            <person name="Jiang J.F."/>
            <person name="Wang Q."/>
            <person name="Zhang B."/>
            <person name="Ji P."/>
            <person name="Bell-Sakyi L."/>
            <person name="Cui X.M."/>
            <person name="Yuan T.T."/>
            <person name="Jiang B.G."/>
            <person name="Yang W.F."/>
            <person name="Lam T.T."/>
            <person name="Chang Q.C."/>
            <person name="Ding S.J."/>
            <person name="Wang X.J."/>
            <person name="Zhu J.G."/>
            <person name="Ruan X.D."/>
            <person name="Zhao L."/>
            <person name="Wei J.T."/>
            <person name="Ye R.Z."/>
            <person name="Que T.C."/>
            <person name="Du C.H."/>
            <person name="Zhou Y.H."/>
            <person name="Cheng J.X."/>
            <person name="Dai P.F."/>
            <person name="Guo W.B."/>
            <person name="Han X.H."/>
            <person name="Huang E.J."/>
            <person name="Li L.F."/>
            <person name="Wei W."/>
            <person name="Gao Y.C."/>
            <person name="Liu J.Z."/>
            <person name="Shao H.Z."/>
            <person name="Wang X."/>
            <person name="Wang C.C."/>
            <person name="Yang T.C."/>
            <person name="Huo Q.B."/>
            <person name="Li W."/>
            <person name="Chen H.Y."/>
            <person name="Chen S.E."/>
            <person name="Zhou L.G."/>
            <person name="Ni X.B."/>
            <person name="Tian J.H."/>
            <person name="Sheng Y."/>
            <person name="Liu T."/>
            <person name="Pan Y.S."/>
            <person name="Xia L.Y."/>
            <person name="Li J."/>
            <person name="Zhao F."/>
            <person name="Cao W.C."/>
        </authorList>
    </citation>
    <scope>NUCLEOTIDE SEQUENCE</scope>
    <source>
        <strain evidence="7">Rsan-2018</strain>
    </source>
</reference>
<dbReference type="Proteomes" id="UP000821837">
    <property type="component" value="Chromosome 3"/>
</dbReference>
<name>A0A9D4Q3E1_RHISA</name>
<dbReference type="SUPFAM" id="SSF52540">
    <property type="entry name" value="P-loop containing nucleoside triphosphate hydrolases"/>
    <property type="match status" value="1"/>
</dbReference>
<comment type="similarity">
    <text evidence="2">Belongs to the ABC transporter superfamily. ABCC family. Conjugate transporter (TC 3.A.1.208) subfamily.</text>
</comment>
<evidence type="ECO:0000256" key="2">
    <source>
        <dbReference type="ARBA" id="ARBA00009726"/>
    </source>
</evidence>
<dbReference type="InterPro" id="IPR027417">
    <property type="entry name" value="P-loop_NTPase"/>
</dbReference>
<evidence type="ECO:0000256" key="1">
    <source>
        <dbReference type="ARBA" id="ARBA00004141"/>
    </source>
</evidence>
<dbReference type="VEuPathDB" id="VectorBase:RSAN_054996"/>
<keyword evidence="8" id="KW-1185">Reference proteome</keyword>
<dbReference type="PANTHER" id="PTHR24223:SF456">
    <property type="entry name" value="MULTIDRUG RESISTANCE-ASSOCIATED PROTEIN LETHAL(2)03659"/>
    <property type="match status" value="1"/>
</dbReference>
<feature type="domain" description="ABC transporter" evidence="6">
    <location>
        <begin position="54"/>
        <end position="149"/>
    </location>
</feature>
<evidence type="ECO:0000313" key="7">
    <source>
        <dbReference type="EMBL" id="KAH7963609.1"/>
    </source>
</evidence>
<protein>
    <recommendedName>
        <fullName evidence="6">ABC transporter domain-containing protein</fullName>
    </recommendedName>
</protein>
<dbReference type="GO" id="GO:0005524">
    <property type="term" value="F:ATP binding"/>
    <property type="evidence" value="ECO:0007669"/>
    <property type="project" value="UniProtKB-KW"/>
</dbReference>
<feature type="region of interest" description="Disordered" evidence="5">
    <location>
        <begin position="235"/>
        <end position="373"/>
    </location>
</feature>